<evidence type="ECO:0000256" key="8">
    <source>
        <dbReference type="ARBA" id="ARBA00022679"/>
    </source>
</evidence>
<evidence type="ECO:0000256" key="11">
    <source>
        <dbReference type="ARBA" id="ARBA00047944"/>
    </source>
</evidence>
<dbReference type="Pfam" id="PF20260">
    <property type="entry name" value="PUA_4"/>
    <property type="match status" value="1"/>
</dbReference>
<evidence type="ECO:0000256" key="10">
    <source>
        <dbReference type="ARBA" id="ARBA00025699"/>
    </source>
</evidence>
<evidence type="ECO:0000259" key="13">
    <source>
        <dbReference type="Pfam" id="PF04452"/>
    </source>
</evidence>
<evidence type="ECO:0000259" key="14">
    <source>
        <dbReference type="Pfam" id="PF20260"/>
    </source>
</evidence>
<evidence type="ECO:0000256" key="2">
    <source>
        <dbReference type="ARBA" id="ARBA00005528"/>
    </source>
</evidence>
<dbReference type="NCBIfam" id="TIGR00046">
    <property type="entry name" value="RsmE family RNA methyltransferase"/>
    <property type="match status" value="1"/>
</dbReference>
<comment type="similarity">
    <text evidence="2 12">Belongs to the RNA methyltransferase RsmE family.</text>
</comment>
<gene>
    <name evidence="15" type="ORF">H8S01_10040</name>
</gene>
<feature type="domain" description="Ribosomal RNA small subunit methyltransferase E PUA-like" evidence="14">
    <location>
        <begin position="18"/>
        <end position="64"/>
    </location>
</feature>
<evidence type="ECO:0000256" key="7">
    <source>
        <dbReference type="ARBA" id="ARBA00022603"/>
    </source>
</evidence>
<dbReference type="CDD" id="cd18084">
    <property type="entry name" value="RsmE-like"/>
    <property type="match status" value="1"/>
</dbReference>
<comment type="subcellular location">
    <subcellularLocation>
        <location evidence="1 12">Cytoplasm</location>
    </subcellularLocation>
</comment>
<dbReference type="EMBL" id="JACOPD010000006">
    <property type="protein sequence ID" value="MBC5681300.1"/>
    <property type="molecule type" value="Genomic_DNA"/>
</dbReference>
<dbReference type="NCBIfam" id="NF008692">
    <property type="entry name" value="PRK11713.1-5"/>
    <property type="match status" value="1"/>
</dbReference>
<sequence>MYHFFAQHENIHDTYIDITGDDVNHVKNVLRMKTGDELLISSGSNVDYYCHISEMTDDNIRAEIDSIDEEGRELGIKVWLFQGLPKGDKMELIIQKMTELGVYRIVPVSMKRSVVKLDKKKADSKVKRWNMISESAAKQSKRSIIPEIMPVCTFNEALEMSQQLDVKLLPYECADGMAKTKKIIENLKGNESIGIFIGPEGGYDLDELSKAKEEGWEEITLGKRILRTETAGMMLMSVLMYMNEK</sequence>
<dbReference type="Gene3D" id="3.40.1280.10">
    <property type="match status" value="1"/>
</dbReference>
<protein>
    <recommendedName>
        <fullName evidence="4 12">Ribosomal RNA small subunit methyltransferase E</fullName>
        <ecNumber evidence="3 12">2.1.1.193</ecNumber>
    </recommendedName>
</protein>
<keyword evidence="16" id="KW-1185">Reference proteome</keyword>
<keyword evidence="6 12" id="KW-0698">rRNA processing</keyword>
<dbReference type="InterPro" id="IPR006700">
    <property type="entry name" value="RsmE"/>
</dbReference>
<proteinExistence type="inferred from homology"/>
<dbReference type="GO" id="GO:0032259">
    <property type="term" value="P:methylation"/>
    <property type="evidence" value="ECO:0007669"/>
    <property type="project" value="UniProtKB-KW"/>
</dbReference>
<dbReference type="GO" id="GO:0008168">
    <property type="term" value="F:methyltransferase activity"/>
    <property type="evidence" value="ECO:0007669"/>
    <property type="project" value="UniProtKB-KW"/>
</dbReference>
<dbReference type="InterPro" id="IPR029026">
    <property type="entry name" value="tRNA_m1G_MTases_N"/>
</dbReference>
<keyword evidence="5 12" id="KW-0963">Cytoplasm</keyword>
<dbReference type="PANTHER" id="PTHR30027">
    <property type="entry name" value="RIBOSOMAL RNA SMALL SUBUNIT METHYLTRANSFERASE E"/>
    <property type="match status" value="1"/>
</dbReference>
<name>A0ABR7G1J5_9FIRM</name>
<dbReference type="SUPFAM" id="SSF88697">
    <property type="entry name" value="PUA domain-like"/>
    <property type="match status" value="1"/>
</dbReference>
<dbReference type="PANTHER" id="PTHR30027:SF3">
    <property type="entry name" value="16S RRNA (URACIL(1498)-N(3))-METHYLTRANSFERASE"/>
    <property type="match status" value="1"/>
</dbReference>
<evidence type="ECO:0000256" key="1">
    <source>
        <dbReference type="ARBA" id="ARBA00004496"/>
    </source>
</evidence>
<evidence type="ECO:0000256" key="6">
    <source>
        <dbReference type="ARBA" id="ARBA00022552"/>
    </source>
</evidence>
<evidence type="ECO:0000256" key="9">
    <source>
        <dbReference type="ARBA" id="ARBA00022691"/>
    </source>
</evidence>
<keyword evidence="8 12" id="KW-0808">Transferase</keyword>
<dbReference type="Pfam" id="PF04452">
    <property type="entry name" value="Methyltrans_RNA"/>
    <property type="match status" value="1"/>
</dbReference>
<dbReference type="Proteomes" id="UP000628463">
    <property type="component" value="Unassembled WGS sequence"/>
</dbReference>
<dbReference type="EC" id="2.1.1.193" evidence="3 12"/>
<evidence type="ECO:0000256" key="4">
    <source>
        <dbReference type="ARBA" id="ARBA00013673"/>
    </source>
</evidence>
<keyword evidence="9 12" id="KW-0949">S-adenosyl-L-methionine</keyword>
<feature type="domain" description="Ribosomal RNA small subunit methyltransferase E methyltransferase" evidence="13">
    <location>
        <begin position="74"/>
        <end position="239"/>
    </location>
</feature>
<dbReference type="InterPro" id="IPR029028">
    <property type="entry name" value="Alpha/beta_knot_MTases"/>
</dbReference>
<reference evidence="15 16" key="1">
    <citation type="submission" date="2020-08" db="EMBL/GenBank/DDBJ databases">
        <title>Genome public.</title>
        <authorList>
            <person name="Liu C."/>
            <person name="Sun Q."/>
        </authorList>
    </citation>
    <scope>NUCLEOTIDE SEQUENCE [LARGE SCALE GENOMIC DNA]</scope>
    <source>
        <strain evidence="15 16">NSJ-43</strain>
    </source>
</reference>
<dbReference type="Gene3D" id="2.40.240.20">
    <property type="entry name" value="Hypothetical PUA domain-like, domain 1"/>
    <property type="match status" value="1"/>
</dbReference>
<accession>A0ABR7G1J5</accession>
<evidence type="ECO:0000313" key="15">
    <source>
        <dbReference type="EMBL" id="MBC5681300.1"/>
    </source>
</evidence>
<comment type="caution">
    <text evidence="15">The sequence shown here is derived from an EMBL/GenBank/DDBJ whole genome shotgun (WGS) entry which is preliminary data.</text>
</comment>
<dbReference type="InterPro" id="IPR046887">
    <property type="entry name" value="RsmE_PUA-like"/>
</dbReference>
<keyword evidence="7 12" id="KW-0489">Methyltransferase</keyword>
<dbReference type="RefSeq" id="WP_186837087.1">
    <property type="nucleotide sequence ID" value="NZ_JACOPD010000006.1"/>
</dbReference>
<dbReference type="InterPro" id="IPR015947">
    <property type="entry name" value="PUA-like_sf"/>
</dbReference>
<dbReference type="PIRSF" id="PIRSF015601">
    <property type="entry name" value="MTase_slr0722"/>
    <property type="match status" value="1"/>
</dbReference>
<comment type="catalytic activity">
    <reaction evidence="11 12">
        <text>uridine(1498) in 16S rRNA + S-adenosyl-L-methionine = N(3)-methyluridine(1498) in 16S rRNA + S-adenosyl-L-homocysteine + H(+)</text>
        <dbReference type="Rhea" id="RHEA:42920"/>
        <dbReference type="Rhea" id="RHEA-COMP:10283"/>
        <dbReference type="Rhea" id="RHEA-COMP:10284"/>
        <dbReference type="ChEBI" id="CHEBI:15378"/>
        <dbReference type="ChEBI" id="CHEBI:57856"/>
        <dbReference type="ChEBI" id="CHEBI:59789"/>
        <dbReference type="ChEBI" id="CHEBI:65315"/>
        <dbReference type="ChEBI" id="CHEBI:74502"/>
        <dbReference type="EC" id="2.1.1.193"/>
    </reaction>
</comment>
<comment type="function">
    <text evidence="10 12">Specifically methylates the N3 position of the uracil ring of uridine 1498 (m3U1498) in 16S rRNA. Acts on the fully assembled 30S ribosomal subunit.</text>
</comment>
<evidence type="ECO:0000256" key="3">
    <source>
        <dbReference type="ARBA" id="ARBA00012328"/>
    </source>
</evidence>
<evidence type="ECO:0000313" key="16">
    <source>
        <dbReference type="Proteomes" id="UP000628463"/>
    </source>
</evidence>
<organism evidence="15 16">
    <name type="scientific">Lachnospira hominis</name>
    <name type="common">ex Liu et al. 2021</name>
    <dbReference type="NCBI Taxonomy" id="2763051"/>
    <lineage>
        <taxon>Bacteria</taxon>
        <taxon>Bacillati</taxon>
        <taxon>Bacillota</taxon>
        <taxon>Clostridia</taxon>
        <taxon>Lachnospirales</taxon>
        <taxon>Lachnospiraceae</taxon>
        <taxon>Lachnospira</taxon>
    </lineage>
</organism>
<dbReference type="InterPro" id="IPR046886">
    <property type="entry name" value="RsmE_MTase_dom"/>
</dbReference>
<dbReference type="SUPFAM" id="SSF75217">
    <property type="entry name" value="alpha/beta knot"/>
    <property type="match status" value="1"/>
</dbReference>
<evidence type="ECO:0000256" key="12">
    <source>
        <dbReference type="PIRNR" id="PIRNR015601"/>
    </source>
</evidence>
<evidence type="ECO:0000256" key="5">
    <source>
        <dbReference type="ARBA" id="ARBA00022490"/>
    </source>
</evidence>